<dbReference type="Pfam" id="PF19853">
    <property type="entry name" value="DUF6328"/>
    <property type="match status" value="1"/>
</dbReference>
<reference evidence="2" key="1">
    <citation type="submission" date="2024-05" db="EMBL/GenBank/DDBJ databases">
        <title>Whole genome shotgun sequence of Streptomyces hydrogenans NBRC 13475.</title>
        <authorList>
            <person name="Komaki H."/>
            <person name="Tamura T."/>
        </authorList>
    </citation>
    <scope>NUCLEOTIDE SEQUENCE</scope>
    <source>
        <strain evidence="2">NBRC 13475</strain>
    </source>
</reference>
<dbReference type="EMBL" id="BNDW01000102">
    <property type="protein sequence ID" value="GHI26048.1"/>
    <property type="molecule type" value="Genomic_DNA"/>
</dbReference>
<dbReference type="InterPro" id="IPR046291">
    <property type="entry name" value="DUF6328"/>
</dbReference>
<keyword evidence="1" id="KW-1133">Transmembrane helix</keyword>
<feature type="transmembrane region" description="Helical" evidence="1">
    <location>
        <begin position="134"/>
        <end position="156"/>
    </location>
</feature>
<name>A0ABQ3PLZ8_9ACTN</name>
<feature type="transmembrane region" description="Helical" evidence="1">
    <location>
        <begin position="105"/>
        <end position="128"/>
    </location>
</feature>
<accession>A0ABQ3PLZ8</accession>
<dbReference type="Proteomes" id="UP001052739">
    <property type="component" value="Unassembled WGS sequence"/>
</dbReference>
<proteinExistence type="predicted"/>
<evidence type="ECO:0000256" key="1">
    <source>
        <dbReference type="SAM" id="Phobius"/>
    </source>
</evidence>
<gene>
    <name evidence="2" type="ORF">Shyd_74190</name>
</gene>
<keyword evidence="3" id="KW-1185">Reference proteome</keyword>
<evidence type="ECO:0008006" key="4">
    <source>
        <dbReference type="Google" id="ProtNLM"/>
    </source>
</evidence>
<organism evidence="2 3">
    <name type="scientific">Streptomyces hydrogenans</name>
    <dbReference type="NCBI Taxonomy" id="1873719"/>
    <lineage>
        <taxon>Bacteria</taxon>
        <taxon>Bacillati</taxon>
        <taxon>Actinomycetota</taxon>
        <taxon>Actinomycetes</taxon>
        <taxon>Kitasatosporales</taxon>
        <taxon>Streptomycetaceae</taxon>
        <taxon>Streptomyces</taxon>
    </lineage>
</organism>
<comment type="caution">
    <text evidence="2">The sequence shown here is derived from an EMBL/GenBank/DDBJ whole genome shotgun (WGS) entry which is preliminary data.</text>
</comment>
<evidence type="ECO:0000313" key="3">
    <source>
        <dbReference type="Proteomes" id="UP001052739"/>
    </source>
</evidence>
<protein>
    <recommendedName>
        <fullName evidence="4">Integral membrane protein</fullName>
    </recommendedName>
</protein>
<dbReference type="RefSeq" id="WP_043228657.1">
    <property type="nucleotide sequence ID" value="NZ_BNBS01000140.1"/>
</dbReference>
<feature type="transmembrane region" description="Helical" evidence="1">
    <location>
        <begin position="63"/>
        <end position="85"/>
    </location>
</feature>
<sequence>MASQGVPHDDGRGESPAQRADRRWNELLQELRVAQTGTQILFGFLVAVVFQPRFAELGTTDRTIYVVTVFLGAATTGALVAPVAVHRLVAGRRLKPETVNWAARLTLVGLVLLYLTMVSTFLLIMRMVLDDALALWLVVVMALWLALCWFMVPLLARRNGTNGGKGNGGTGDNYGPWPH</sequence>
<evidence type="ECO:0000313" key="2">
    <source>
        <dbReference type="EMBL" id="GHI26048.1"/>
    </source>
</evidence>
<keyword evidence="1" id="KW-0812">Transmembrane</keyword>
<keyword evidence="1" id="KW-0472">Membrane</keyword>